<dbReference type="EMBL" id="VTEU01000002">
    <property type="protein sequence ID" value="TYS60012.1"/>
    <property type="molecule type" value="Genomic_DNA"/>
</dbReference>
<gene>
    <name evidence="5" type="ORF">B4U37_19125</name>
    <name evidence="6" type="ORF">FZC74_07620</name>
</gene>
<evidence type="ECO:0000256" key="2">
    <source>
        <dbReference type="SAM" id="MobiDB-lite"/>
    </source>
</evidence>
<dbReference type="RefSeq" id="WP_088019517.1">
    <property type="nucleotide sequence ID" value="NZ_CP020880.1"/>
</dbReference>
<dbReference type="SUPFAM" id="SSF51261">
    <property type="entry name" value="Duplicated hybrid motif"/>
    <property type="match status" value="1"/>
</dbReference>
<dbReference type="Pfam" id="PF01551">
    <property type="entry name" value="Peptidase_M23"/>
    <property type="match status" value="1"/>
</dbReference>
<keyword evidence="7" id="KW-1185">Reference proteome</keyword>
<feature type="compositionally biased region" description="Polar residues" evidence="2">
    <location>
        <begin position="316"/>
        <end position="328"/>
    </location>
</feature>
<dbReference type="GO" id="GO:0004222">
    <property type="term" value="F:metalloendopeptidase activity"/>
    <property type="evidence" value="ECO:0007669"/>
    <property type="project" value="TreeGrafter"/>
</dbReference>
<dbReference type="Proteomes" id="UP000323393">
    <property type="component" value="Unassembled WGS sequence"/>
</dbReference>
<reference evidence="5 7" key="1">
    <citation type="submission" date="2017-04" db="EMBL/GenBank/DDBJ databases">
        <title>Complete Genome Sequence of the Bacillus horikoshii 20a strain from Cuatro Cienegas, Coahuila, Mexico.</title>
        <authorList>
            <person name="Zarza E."/>
            <person name="Alcaraz L.D."/>
            <person name="Aguilar-Salinas B."/>
            <person name="Islas A."/>
            <person name="Olmedo-Alvarez G."/>
        </authorList>
    </citation>
    <scope>NUCLEOTIDE SEQUENCE [LARGE SCALE GENOMIC DNA]</scope>
    <source>
        <strain evidence="5 7">20a</strain>
    </source>
</reference>
<dbReference type="InterPro" id="IPR011055">
    <property type="entry name" value="Dup_hybrid_motif"/>
</dbReference>
<dbReference type="InterPro" id="IPR016047">
    <property type="entry name" value="M23ase_b-sheet_dom"/>
</dbReference>
<feature type="region of interest" description="Disordered" evidence="2">
    <location>
        <begin position="260"/>
        <end position="329"/>
    </location>
</feature>
<evidence type="ECO:0000313" key="8">
    <source>
        <dbReference type="Proteomes" id="UP000323393"/>
    </source>
</evidence>
<dbReference type="InterPro" id="IPR057309">
    <property type="entry name" value="PcsB_CC"/>
</dbReference>
<accession>A0A1Y0CSS9</accession>
<evidence type="ECO:0000313" key="6">
    <source>
        <dbReference type="EMBL" id="TYS60012.1"/>
    </source>
</evidence>
<reference evidence="6 8" key="2">
    <citation type="submission" date="2019-08" db="EMBL/GenBank/DDBJ databases">
        <title>Bacillus genomes from the desert of Cuatro Cienegas, Coahuila.</title>
        <authorList>
            <person name="Olmedo-Alvarez G."/>
        </authorList>
    </citation>
    <scope>NUCLEOTIDE SEQUENCE [LARGE SCALE GENOMIC DNA]</scope>
    <source>
        <strain evidence="6 8">CH88_3T</strain>
    </source>
</reference>
<evidence type="ECO:0000259" key="3">
    <source>
        <dbReference type="Pfam" id="PF01551"/>
    </source>
</evidence>
<dbReference type="AlphaFoldDB" id="A0A1Y0CSS9"/>
<evidence type="ECO:0000259" key="4">
    <source>
        <dbReference type="Pfam" id="PF24568"/>
    </source>
</evidence>
<evidence type="ECO:0000313" key="7">
    <source>
        <dbReference type="Proteomes" id="UP000195573"/>
    </source>
</evidence>
<name>A0A1Y0CSS9_9BACI</name>
<organism evidence="6 8">
    <name type="scientific">Sutcliffiella horikoshii</name>
    <dbReference type="NCBI Taxonomy" id="79883"/>
    <lineage>
        <taxon>Bacteria</taxon>
        <taxon>Bacillati</taxon>
        <taxon>Bacillota</taxon>
        <taxon>Bacilli</taxon>
        <taxon>Bacillales</taxon>
        <taxon>Bacillaceae</taxon>
        <taxon>Sutcliffiella</taxon>
    </lineage>
</organism>
<dbReference type="EMBL" id="CP020880">
    <property type="protein sequence ID" value="ART78016.1"/>
    <property type="molecule type" value="Genomic_DNA"/>
</dbReference>
<feature type="compositionally biased region" description="Basic and acidic residues" evidence="2">
    <location>
        <begin position="260"/>
        <end position="286"/>
    </location>
</feature>
<evidence type="ECO:0000256" key="1">
    <source>
        <dbReference type="ARBA" id="ARBA00022729"/>
    </source>
</evidence>
<proteinExistence type="predicted"/>
<dbReference type="Pfam" id="PF24568">
    <property type="entry name" value="CC_PcsB"/>
    <property type="match status" value="1"/>
</dbReference>
<dbReference type="KEGG" id="bhk:B4U37_19125"/>
<keyword evidence="1" id="KW-0732">Signal</keyword>
<dbReference type="CDD" id="cd12797">
    <property type="entry name" value="M23_peptidase"/>
    <property type="match status" value="1"/>
</dbReference>
<dbReference type="Gene3D" id="6.10.250.3150">
    <property type="match status" value="1"/>
</dbReference>
<dbReference type="PANTHER" id="PTHR21666:SF270">
    <property type="entry name" value="MUREIN HYDROLASE ACTIVATOR ENVC"/>
    <property type="match status" value="1"/>
</dbReference>
<feature type="domain" description="Peptidoglycan hydrolase PcsB coiled-coil" evidence="4">
    <location>
        <begin position="107"/>
        <end position="181"/>
    </location>
</feature>
<dbReference type="Gene3D" id="2.70.70.10">
    <property type="entry name" value="Glucose Permease (Domain IIA)"/>
    <property type="match status" value="1"/>
</dbReference>
<protein>
    <submittedName>
        <fullName evidence="5">Peptidase M23</fullName>
    </submittedName>
    <submittedName>
        <fullName evidence="6">Peptidoglycan DD-metalloendopeptidase family protein</fullName>
    </submittedName>
</protein>
<evidence type="ECO:0000313" key="5">
    <source>
        <dbReference type="EMBL" id="ART78016.1"/>
    </source>
</evidence>
<dbReference type="Proteomes" id="UP000195573">
    <property type="component" value="Chromosome"/>
</dbReference>
<feature type="region of interest" description="Disordered" evidence="2">
    <location>
        <begin position="39"/>
        <end position="59"/>
    </location>
</feature>
<dbReference type="PANTHER" id="PTHR21666">
    <property type="entry name" value="PEPTIDASE-RELATED"/>
    <property type="match status" value="1"/>
</dbReference>
<feature type="domain" description="M23ase beta-sheet core" evidence="3">
    <location>
        <begin position="335"/>
        <end position="438"/>
    </location>
</feature>
<dbReference type="GeneID" id="96740516"/>
<sequence length="447" mass="49506">MRRKIGTIAIAAVIGFSGFFASGLSEKAFANEMQQKLNEVKDQQSSNESTRTEKQTEVNQLQAEQQEIRAEVERLDKAVAETKNKISGKKEEIDTTRKDIEKLKEEIEVLKERIAKRNELLEDRARSFQQGGGAVNYLDVLLGAQSFGDFLDRVGAVATIVQADRDILQAHQNDMQELEAKELEMREQLASLEQQLVDLENMEVQLKGQIAEKDKLLAELKKKEKETMHEIHELENEAEVLASQEKAIRAEIKAAEERAKREAQERARQEAERKRLEEQRKREHEAAVAAAKAKGEPEPAPEHVSSPPPPVSSGSWTRPTTGSVTSGFGTRWGSQHYGIDVGKNGRSGNVPVVAAGSGTVFQAYYSSSYGNVVFITHYIDGQTWTTVYAHLESLGVSAGQSVSKGQFIGNMGNTGFSTGPHLHFELHKGSWNGSKSNAVNPASYINF</sequence>
<dbReference type="InterPro" id="IPR050570">
    <property type="entry name" value="Cell_wall_metabolism_enzyme"/>
</dbReference>
<feature type="compositionally biased region" description="Polar residues" evidence="2">
    <location>
        <begin position="39"/>
        <end position="49"/>
    </location>
</feature>